<reference evidence="1 2" key="1">
    <citation type="journal article" date="2019" name="Int. J. Syst. Evol. Microbiol.">
        <title>The Global Catalogue of Microorganisms (GCM) 10K type strain sequencing project: providing services to taxonomists for standard genome sequencing and annotation.</title>
        <authorList>
            <consortium name="The Broad Institute Genomics Platform"/>
            <consortium name="The Broad Institute Genome Sequencing Center for Infectious Disease"/>
            <person name="Wu L."/>
            <person name="Ma J."/>
        </authorList>
    </citation>
    <scope>NUCLEOTIDE SEQUENCE [LARGE SCALE GENOMIC DNA]</scope>
    <source>
        <strain evidence="1 2">XZGYJ-43</strain>
    </source>
</reference>
<dbReference type="Proteomes" id="UP001596447">
    <property type="component" value="Unassembled WGS sequence"/>
</dbReference>
<evidence type="ECO:0000313" key="1">
    <source>
        <dbReference type="EMBL" id="MFC7199550.1"/>
    </source>
</evidence>
<comment type="caution">
    <text evidence="1">The sequence shown here is derived from an EMBL/GenBank/DDBJ whole genome shotgun (WGS) entry which is preliminary data.</text>
</comment>
<accession>A0ABD5Z2U0</accession>
<dbReference type="EMBL" id="JBHTAR010000011">
    <property type="protein sequence ID" value="MFC7199550.1"/>
    <property type="molecule type" value="Genomic_DNA"/>
</dbReference>
<proteinExistence type="predicted"/>
<evidence type="ECO:0000313" key="2">
    <source>
        <dbReference type="Proteomes" id="UP001596447"/>
    </source>
</evidence>
<dbReference type="AlphaFoldDB" id="A0ABD5Z2U0"/>
<dbReference type="RefSeq" id="WP_279529479.1">
    <property type="nucleotide sequence ID" value="NZ_CP122312.1"/>
</dbReference>
<name>A0ABD5Z2U0_9EURY</name>
<organism evidence="1 2">
    <name type="scientific">Halospeciosus flavus</name>
    <dbReference type="NCBI Taxonomy" id="3032283"/>
    <lineage>
        <taxon>Archaea</taxon>
        <taxon>Methanobacteriati</taxon>
        <taxon>Methanobacteriota</taxon>
        <taxon>Stenosarchaea group</taxon>
        <taxon>Halobacteria</taxon>
        <taxon>Halobacteriales</taxon>
        <taxon>Halobacteriaceae</taxon>
        <taxon>Halospeciosus</taxon>
    </lineage>
</organism>
<keyword evidence="2" id="KW-1185">Reference proteome</keyword>
<protein>
    <submittedName>
        <fullName evidence="1">Uncharacterized protein</fullName>
    </submittedName>
</protein>
<sequence length="129" mass="14495">MNDTPIAEIELTDDHFDFLFNAGASPKLIEVVTKTLDELPSTVNRNSARSEVQKYVKWGNLDGSVPPEEFSHIGGHFFTALWNGDLYEAFCRADLNNRKILLDVFGERRINTDRPDHRHPTVGQLGGVA</sequence>
<gene>
    <name evidence="1" type="ORF">ACFQJ9_09015</name>
</gene>